<dbReference type="GeneID" id="66079972"/>
<protein>
    <submittedName>
        <fullName evidence="1">Uncharacterized protein</fullName>
    </submittedName>
</protein>
<dbReference type="EMBL" id="CM032187">
    <property type="protein sequence ID" value="KAG7089195.1"/>
    <property type="molecule type" value="Genomic_DNA"/>
</dbReference>
<name>A0A9P7UPN3_9AGAR</name>
<keyword evidence="2" id="KW-1185">Reference proteome</keyword>
<dbReference type="RefSeq" id="XP_043005665.1">
    <property type="nucleotide sequence ID" value="XM_043155883.1"/>
</dbReference>
<evidence type="ECO:0000313" key="1">
    <source>
        <dbReference type="EMBL" id="KAG7089195.1"/>
    </source>
</evidence>
<sequence>MVPASPKKVSSHEEIVFRFLDRPYTALQQAWEELRTANSSIPKFTTELLIKGGKSQEAVRHNHSKPDGVFAFGGKICSAAESEGAESESGWSWMNIVCPMGFKKNDGDFLSLLRNFKGSSKMLRTVSYY</sequence>
<proteinExistence type="predicted"/>
<organism evidence="1 2">
    <name type="scientific">Marasmius oreades</name>
    <name type="common">fairy-ring Marasmius</name>
    <dbReference type="NCBI Taxonomy" id="181124"/>
    <lineage>
        <taxon>Eukaryota</taxon>
        <taxon>Fungi</taxon>
        <taxon>Dikarya</taxon>
        <taxon>Basidiomycota</taxon>
        <taxon>Agaricomycotina</taxon>
        <taxon>Agaricomycetes</taxon>
        <taxon>Agaricomycetidae</taxon>
        <taxon>Agaricales</taxon>
        <taxon>Marasmiineae</taxon>
        <taxon>Marasmiaceae</taxon>
        <taxon>Marasmius</taxon>
    </lineage>
</organism>
<dbReference type="KEGG" id="more:E1B28_010897"/>
<comment type="caution">
    <text evidence="1">The sequence shown here is derived from an EMBL/GenBank/DDBJ whole genome shotgun (WGS) entry which is preliminary data.</text>
</comment>
<dbReference type="AlphaFoldDB" id="A0A9P7UPN3"/>
<reference evidence="1" key="1">
    <citation type="journal article" date="2021" name="Genome Biol. Evol.">
        <title>The assembled and annotated genome of the fairy-ring fungus Marasmius oreades.</title>
        <authorList>
            <person name="Hiltunen M."/>
            <person name="Ament-Velasquez S.L."/>
            <person name="Johannesson H."/>
        </authorList>
    </citation>
    <scope>NUCLEOTIDE SEQUENCE</scope>
    <source>
        <strain evidence="1">03SP1</strain>
    </source>
</reference>
<evidence type="ECO:0000313" key="2">
    <source>
        <dbReference type="Proteomes" id="UP001049176"/>
    </source>
</evidence>
<dbReference type="Proteomes" id="UP001049176">
    <property type="component" value="Chromosome 7"/>
</dbReference>
<gene>
    <name evidence="1" type="ORF">E1B28_010897</name>
</gene>
<accession>A0A9P7UPN3</accession>